<reference evidence="4 5" key="1">
    <citation type="submission" date="2023-10" db="EMBL/GenBank/DDBJ databases">
        <authorList>
            <person name="Maclean D."/>
            <person name="Macfadyen A."/>
        </authorList>
    </citation>
    <scope>NUCLEOTIDE SEQUENCE [LARGE SCALE GENOMIC DNA]</scope>
</reference>
<protein>
    <recommendedName>
        <fullName evidence="3">Cyanate lyase C-terminal domain-containing protein</fullName>
    </recommendedName>
</protein>
<dbReference type="Pfam" id="PF02560">
    <property type="entry name" value="Cyanate_lyase"/>
    <property type="match status" value="1"/>
</dbReference>
<dbReference type="InterPro" id="IPR036581">
    <property type="entry name" value="Cyanate_lyase_C_sf"/>
</dbReference>
<keyword evidence="5" id="KW-1185">Reference proteome</keyword>
<dbReference type="GO" id="GO:0008824">
    <property type="term" value="F:cyanate hydratase activity"/>
    <property type="evidence" value="ECO:0007669"/>
    <property type="project" value="InterPro"/>
</dbReference>
<keyword evidence="2" id="KW-0456">Lyase</keyword>
<dbReference type="Gene3D" id="3.30.1160.10">
    <property type="entry name" value="Cyanate lyase, C-terminal domain"/>
    <property type="match status" value="1"/>
</dbReference>
<dbReference type="SMART" id="SM01116">
    <property type="entry name" value="Cyanate_lyase"/>
    <property type="match status" value="1"/>
</dbReference>
<dbReference type="AlphaFoldDB" id="A0AAV1HT54"/>
<dbReference type="EMBL" id="CAUYUE010000001">
    <property type="protein sequence ID" value="CAK0737267.1"/>
    <property type="molecule type" value="Genomic_DNA"/>
</dbReference>
<comment type="caution">
    <text evidence="4">The sequence shown here is derived from an EMBL/GenBank/DDBJ whole genome shotgun (WGS) entry which is preliminary data.</text>
</comment>
<dbReference type="InterPro" id="IPR008076">
    <property type="entry name" value="Cyanase"/>
</dbReference>
<dbReference type="InterPro" id="IPR003712">
    <property type="entry name" value="Cyanate_lyase_C"/>
</dbReference>
<dbReference type="SUPFAM" id="SSF47413">
    <property type="entry name" value="lambda repressor-like DNA-binding domains"/>
    <property type="match status" value="1"/>
</dbReference>
<feature type="domain" description="Cyanate lyase C-terminal" evidence="3">
    <location>
        <begin position="153"/>
        <end position="226"/>
    </location>
</feature>
<gene>
    <name evidence="4" type="ORF">CVIRNUC_000883</name>
</gene>
<name>A0AAV1HT54_9CHLO</name>
<comment type="function">
    <text evidence="1">Catalyzes the reaction of cyanate with bicarbonate to produce ammonia and carbon dioxide.</text>
</comment>
<dbReference type="NCBIfam" id="TIGR00673">
    <property type="entry name" value="cynS"/>
    <property type="match status" value="1"/>
</dbReference>
<proteinExistence type="predicted"/>
<accession>A0AAV1HT54</accession>
<dbReference type="PRINTS" id="PR01693">
    <property type="entry name" value="CYANASE"/>
</dbReference>
<dbReference type="SUPFAM" id="SSF55234">
    <property type="entry name" value="Cyanase C-terminal domain"/>
    <property type="match status" value="1"/>
</dbReference>
<sequence>MGHDEPEYDSGITTLQQADCWWRNRATQIGIRLQTRKMALRASLLARRHANMSKMISPGFGVRCQSYSPAAMPSIVRGQDRKDLVRQLLEAKQASGKTYTEIAKEVGLTNLYTAQLFQHQAELKEGTAPLLQKAVPGLTNDLVAQMKVSPLRQFDPQLIQDPLVYRLYEAVMHYGESIKAIGNEEFGDGIMSAIDMFASIDDVEGKLGEKRLVLTLNGKWLPHIEQRAENNTAKPPK</sequence>
<dbReference type="PANTHER" id="PTHR34186">
    <property type="entry name" value="CYANATE HYDRATASE"/>
    <property type="match status" value="1"/>
</dbReference>
<dbReference type="Proteomes" id="UP001314263">
    <property type="component" value="Unassembled WGS sequence"/>
</dbReference>
<evidence type="ECO:0000256" key="1">
    <source>
        <dbReference type="ARBA" id="ARBA00003561"/>
    </source>
</evidence>
<evidence type="ECO:0000313" key="4">
    <source>
        <dbReference type="EMBL" id="CAK0737267.1"/>
    </source>
</evidence>
<dbReference type="InterPro" id="IPR010982">
    <property type="entry name" value="Lambda_DNA-bd_dom_sf"/>
</dbReference>
<evidence type="ECO:0000259" key="3">
    <source>
        <dbReference type="SMART" id="SM01116"/>
    </source>
</evidence>
<evidence type="ECO:0000313" key="5">
    <source>
        <dbReference type="Proteomes" id="UP001314263"/>
    </source>
</evidence>
<dbReference type="PANTHER" id="PTHR34186:SF2">
    <property type="entry name" value="CYANATE HYDRATASE"/>
    <property type="match status" value="1"/>
</dbReference>
<dbReference type="Gene3D" id="1.10.260.40">
    <property type="entry name" value="lambda repressor-like DNA-binding domains"/>
    <property type="match status" value="1"/>
</dbReference>
<organism evidence="4 5">
    <name type="scientific">Coccomyxa viridis</name>
    <dbReference type="NCBI Taxonomy" id="1274662"/>
    <lineage>
        <taxon>Eukaryota</taxon>
        <taxon>Viridiplantae</taxon>
        <taxon>Chlorophyta</taxon>
        <taxon>core chlorophytes</taxon>
        <taxon>Trebouxiophyceae</taxon>
        <taxon>Trebouxiophyceae incertae sedis</taxon>
        <taxon>Coccomyxaceae</taxon>
        <taxon>Coccomyxa</taxon>
    </lineage>
</organism>
<dbReference type="GO" id="GO:0003677">
    <property type="term" value="F:DNA binding"/>
    <property type="evidence" value="ECO:0007669"/>
    <property type="project" value="InterPro"/>
</dbReference>
<evidence type="ECO:0000256" key="2">
    <source>
        <dbReference type="ARBA" id="ARBA00023239"/>
    </source>
</evidence>